<dbReference type="EMBL" id="JACEFO010001866">
    <property type="protein sequence ID" value="KAF8698186.1"/>
    <property type="molecule type" value="Genomic_DNA"/>
</dbReference>
<evidence type="ECO:0000256" key="1">
    <source>
        <dbReference type="SAM" id="MobiDB-lite"/>
    </source>
</evidence>
<feature type="compositionally biased region" description="Polar residues" evidence="1">
    <location>
        <begin position="27"/>
        <end position="44"/>
    </location>
</feature>
<evidence type="ECO:0000313" key="2">
    <source>
        <dbReference type="EMBL" id="KAF8698186.1"/>
    </source>
</evidence>
<dbReference type="OrthoDB" id="5307922at2759"/>
<dbReference type="AlphaFoldDB" id="A0A835EJ46"/>
<organism evidence="2 3">
    <name type="scientific">Digitaria exilis</name>
    <dbReference type="NCBI Taxonomy" id="1010633"/>
    <lineage>
        <taxon>Eukaryota</taxon>
        <taxon>Viridiplantae</taxon>
        <taxon>Streptophyta</taxon>
        <taxon>Embryophyta</taxon>
        <taxon>Tracheophyta</taxon>
        <taxon>Spermatophyta</taxon>
        <taxon>Magnoliopsida</taxon>
        <taxon>Liliopsida</taxon>
        <taxon>Poales</taxon>
        <taxon>Poaceae</taxon>
        <taxon>PACMAD clade</taxon>
        <taxon>Panicoideae</taxon>
        <taxon>Panicodae</taxon>
        <taxon>Paniceae</taxon>
        <taxon>Anthephorinae</taxon>
        <taxon>Digitaria</taxon>
    </lineage>
</organism>
<evidence type="ECO:0000313" key="3">
    <source>
        <dbReference type="Proteomes" id="UP000636709"/>
    </source>
</evidence>
<gene>
    <name evidence="2" type="ORF">HU200_035705</name>
</gene>
<proteinExistence type="predicted"/>
<dbReference type="Proteomes" id="UP000636709">
    <property type="component" value="Unassembled WGS sequence"/>
</dbReference>
<dbReference type="Gene3D" id="2.120.10.30">
    <property type="entry name" value="TolB, C-terminal domain"/>
    <property type="match status" value="1"/>
</dbReference>
<keyword evidence="3" id="KW-1185">Reference proteome</keyword>
<protein>
    <submittedName>
        <fullName evidence="2">Uncharacterized protein</fullName>
    </submittedName>
</protein>
<feature type="region of interest" description="Disordered" evidence="1">
    <location>
        <begin position="1"/>
        <end position="44"/>
    </location>
</feature>
<accession>A0A835EJ46</accession>
<name>A0A835EJ46_9POAL</name>
<sequence length="160" mass="17285">MPGQADGAIKGRGTLQLSPVPKPRTKCSPNVQPTNSRSKSTKSSVCERLHARTHAHRATIWNIMGNNLKVLKVAVSLLLVLALLLQPCATARPLTETPTIDGSRRLHLPLRGSLLRGPESAAFSGGDDDTAPLRFTNGVDVDQVTGEVFFTDNSMNYQRS</sequence>
<comment type="caution">
    <text evidence="2">The sequence shown here is derived from an EMBL/GenBank/DDBJ whole genome shotgun (WGS) entry which is preliminary data.</text>
</comment>
<dbReference type="InterPro" id="IPR011042">
    <property type="entry name" value="6-blade_b-propeller_TolB-like"/>
</dbReference>
<reference evidence="2" key="1">
    <citation type="submission" date="2020-07" db="EMBL/GenBank/DDBJ databases">
        <title>Genome sequence and genetic diversity analysis of an under-domesticated orphan crop, white fonio (Digitaria exilis).</title>
        <authorList>
            <person name="Bennetzen J.L."/>
            <person name="Chen S."/>
            <person name="Ma X."/>
            <person name="Wang X."/>
            <person name="Yssel A.E.J."/>
            <person name="Chaluvadi S.R."/>
            <person name="Johnson M."/>
            <person name="Gangashetty P."/>
            <person name="Hamidou F."/>
            <person name="Sanogo M.D."/>
            <person name="Zwaenepoel A."/>
            <person name="Wallace J."/>
            <person name="Van De Peer Y."/>
            <person name="Van Deynze A."/>
        </authorList>
    </citation>
    <scope>NUCLEOTIDE SEQUENCE</scope>
    <source>
        <tissue evidence="2">Leaves</tissue>
    </source>
</reference>